<evidence type="ECO:0000259" key="3">
    <source>
        <dbReference type="PROSITE" id="PS50994"/>
    </source>
</evidence>
<organism evidence="4 5">
    <name type="scientific">Robbsia andropogonis</name>
    <dbReference type="NCBI Taxonomy" id="28092"/>
    <lineage>
        <taxon>Bacteria</taxon>
        <taxon>Pseudomonadati</taxon>
        <taxon>Pseudomonadota</taxon>
        <taxon>Betaproteobacteria</taxon>
        <taxon>Burkholderiales</taxon>
        <taxon>Burkholderiaceae</taxon>
        <taxon>Robbsia</taxon>
    </lineage>
</organism>
<dbReference type="STRING" id="28092.WM40_26335"/>
<reference evidence="4 5" key="1">
    <citation type="submission" date="2015-03" db="EMBL/GenBank/DDBJ databases">
        <title>Draft Genome Sequence of Burkholderia andropogonis type strain ICMP2807, isolated from Sorghum bicolor.</title>
        <authorList>
            <person name="Lopes-Santos L."/>
            <person name="Castro D.B."/>
            <person name="Ottoboni L.M."/>
            <person name="Park D."/>
            <person name="Weirc B.S."/>
            <person name="Destefano S.A."/>
        </authorList>
    </citation>
    <scope>NUCLEOTIDE SEQUENCE [LARGE SCALE GENOMIC DNA]</scope>
    <source>
        <strain evidence="4 5">ICMP2807</strain>
    </source>
</reference>
<dbReference type="InterPro" id="IPR036397">
    <property type="entry name" value="RNaseH_sf"/>
</dbReference>
<dbReference type="GO" id="GO:0015074">
    <property type="term" value="P:DNA integration"/>
    <property type="evidence" value="ECO:0007669"/>
    <property type="project" value="InterPro"/>
</dbReference>
<dbReference type="PROSITE" id="PS50532">
    <property type="entry name" value="HTH_IS408"/>
    <property type="match status" value="1"/>
</dbReference>
<dbReference type="PANTHER" id="PTHR35004:SF8">
    <property type="entry name" value="TRANSPOSASE RV3428C-RELATED"/>
    <property type="match status" value="1"/>
</dbReference>
<evidence type="ECO:0000313" key="4">
    <source>
        <dbReference type="EMBL" id="KKB60921.1"/>
    </source>
</evidence>
<dbReference type="InterPro" id="IPR001584">
    <property type="entry name" value="Integrase_cat-core"/>
</dbReference>
<accession>A0A0F5JSU2</accession>
<dbReference type="Gene3D" id="3.30.420.10">
    <property type="entry name" value="Ribonuclease H-like superfamily/Ribonuclease H"/>
    <property type="match status" value="1"/>
</dbReference>
<dbReference type="SUPFAM" id="SSF53098">
    <property type="entry name" value="Ribonuclease H-like"/>
    <property type="match status" value="1"/>
</dbReference>
<evidence type="ECO:0000313" key="5">
    <source>
        <dbReference type="Proteomes" id="UP000033618"/>
    </source>
</evidence>
<dbReference type="AlphaFoldDB" id="A0A0F5JSU2"/>
<dbReference type="PANTHER" id="PTHR35004">
    <property type="entry name" value="TRANSPOSASE RV3428C-RELATED"/>
    <property type="match status" value="1"/>
</dbReference>
<name>A0A0F5JSU2_9BURK</name>
<dbReference type="InterPro" id="IPR054353">
    <property type="entry name" value="IstA-like_C"/>
</dbReference>
<keyword evidence="5" id="KW-1185">Reference proteome</keyword>
<evidence type="ECO:0000256" key="1">
    <source>
        <dbReference type="ARBA" id="ARBA00009277"/>
    </source>
</evidence>
<dbReference type="OrthoDB" id="2065409at2"/>
<dbReference type="NCBIfam" id="NF033546">
    <property type="entry name" value="transpos_IS21"/>
    <property type="match status" value="1"/>
</dbReference>
<feature type="domain" description="Integrase catalytic" evidence="3">
    <location>
        <begin position="136"/>
        <end position="313"/>
    </location>
</feature>
<gene>
    <name evidence="4" type="ORF">WM40_26335</name>
</gene>
<dbReference type="Proteomes" id="UP000033618">
    <property type="component" value="Unassembled WGS sequence"/>
</dbReference>
<comment type="similarity">
    <text evidence="1">Belongs to the transposase IS21/IS408/IS1162 family.</text>
</comment>
<dbReference type="GO" id="GO:0003676">
    <property type="term" value="F:nucleic acid binding"/>
    <property type="evidence" value="ECO:0007669"/>
    <property type="project" value="InterPro"/>
</dbReference>
<proteinExistence type="inferred from homology"/>
<feature type="domain" description="HTH IS408-type" evidence="2">
    <location>
        <begin position="11"/>
        <end position="90"/>
    </location>
</feature>
<dbReference type="Pfam" id="PF22483">
    <property type="entry name" value="Mu-transpos_C_2"/>
    <property type="match status" value="1"/>
</dbReference>
<dbReference type="RefSeq" id="WP_046154529.1">
    <property type="nucleotide sequence ID" value="NZ_CADFGU010000021.1"/>
</dbReference>
<sequence length="511" mass="57554">MPAPRITMRKIKDVLRLKLDAGLSHEQIAAALRLSKGVVTKYVGLAAAAGLDWPTVQACDEVELERRILVGPNCQRERVQPDYGRLHQELRRKGMTMMLLWEEYRQAHPGEPTYQYSQFCVNLKCFAKRLKRSMRQIHRAGEKLFIDFAGPTIALADGTRAHVFVAALGASSYTFAWATPRESMADWLEGTTRALHFIGGVPQLIIPDNPKAMITDPDRYEPRAADMVFDFARHYGTSVLPARPYHPQDKAKVESAVQVVERWIMMRLRHQAFTSVAEVNVAIAPLLAQLNAKLFQKLPGSRSSTFEAIDRPALLPLPMQRYELAHFKHVRVPVDYHVSIDDHRYSVPHALVGLVLEARMTAAGIELLHRGQRVASHVRSSVAGGITTVPEHLPAAHRAHLEWTPKRLLHWGEEIGVATGTVITRLLEKHRHPEHGYRACLGLLSLARRYGKSRLETACALAIQLGTCHYRHVRDILVNKRDQTSVATYGTPPSDWVSPHHAHVRGPSYYQ</sequence>
<protein>
    <submittedName>
        <fullName evidence="4">Integrase</fullName>
    </submittedName>
</protein>
<dbReference type="PROSITE" id="PS50994">
    <property type="entry name" value="INTEGRASE"/>
    <property type="match status" value="1"/>
</dbReference>
<dbReference type="Pfam" id="PF00665">
    <property type="entry name" value="rve"/>
    <property type="match status" value="1"/>
</dbReference>
<comment type="caution">
    <text evidence="4">The sequence shown here is derived from an EMBL/GenBank/DDBJ whole genome shotgun (WGS) entry which is preliminary data.</text>
</comment>
<dbReference type="PATRIC" id="fig|28092.6.peg.6216"/>
<dbReference type="InterPro" id="IPR012337">
    <property type="entry name" value="RNaseH-like_sf"/>
</dbReference>
<dbReference type="EMBL" id="LAQU01000122">
    <property type="protein sequence ID" value="KKB60921.1"/>
    <property type="molecule type" value="Genomic_DNA"/>
</dbReference>
<evidence type="ECO:0000259" key="2">
    <source>
        <dbReference type="PROSITE" id="PS50532"/>
    </source>
</evidence>
<dbReference type="InterPro" id="IPR017895">
    <property type="entry name" value="HTH_IS408/IS1162_type"/>
</dbReference>